<keyword evidence="4 7" id="KW-0812">Transmembrane</keyword>
<evidence type="ECO:0000256" key="6">
    <source>
        <dbReference type="ARBA" id="ARBA00023136"/>
    </source>
</evidence>
<feature type="transmembrane region" description="Helical" evidence="7">
    <location>
        <begin position="115"/>
        <end position="133"/>
    </location>
</feature>
<feature type="transmembrane region" description="Helical" evidence="7">
    <location>
        <begin position="78"/>
        <end position="103"/>
    </location>
</feature>
<dbReference type="AlphaFoldDB" id="A0A844BZ00"/>
<feature type="transmembrane region" description="Helical" evidence="7">
    <location>
        <begin position="16"/>
        <end position="37"/>
    </location>
</feature>
<dbReference type="PANTHER" id="PTHR43227:SF3">
    <property type="entry name" value="BINDING-PROTEIN-DEPENDENT TRANSPORT SYSTEMS INNER MEMBRANE COMPONENT"/>
    <property type="match status" value="1"/>
</dbReference>
<evidence type="ECO:0000256" key="2">
    <source>
        <dbReference type="ARBA" id="ARBA00022448"/>
    </source>
</evidence>
<feature type="transmembrane region" description="Helical" evidence="7">
    <location>
        <begin position="210"/>
        <end position="232"/>
    </location>
</feature>
<evidence type="ECO:0000256" key="7">
    <source>
        <dbReference type="RuleBase" id="RU363032"/>
    </source>
</evidence>
<dbReference type="InterPro" id="IPR050809">
    <property type="entry name" value="UgpAE/MalFG_permease"/>
</dbReference>
<dbReference type="GO" id="GO:0005886">
    <property type="term" value="C:plasma membrane"/>
    <property type="evidence" value="ECO:0007669"/>
    <property type="project" value="UniProtKB-SubCell"/>
</dbReference>
<dbReference type="InterPro" id="IPR035906">
    <property type="entry name" value="MetI-like_sf"/>
</dbReference>
<evidence type="ECO:0000256" key="5">
    <source>
        <dbReference type="ARBA" id="ARBA00022989"/>
    </source>
</evidence>
<dbReference type="GO" id="GO:0055085">
    <property type="term" value="P:transmembrane transport"/>
    <property type="evidence" value="ECO:0007669"/>
    <property type="project" value="InterPro"/>
</dbReference>
<dbReference type="Proteomes" id="UP000440066">
    <property type="component" value="Unassembled WGS sequence"/>
</dbReference>
<keyword evidence="3" id="KW-1003">Cell membrane</keyword>
<evidence type="ECO:0000313" key="9">
    <source>
        <dbReference type="EMBL" id="MRJ47214.1"/>
    </source>
</evidence>
<comment type="subcellular location">
    <subcellularLocation>
        <location evidence="1 7">Cell membrane</location>
        <topology evidence="1 7">Multi-pass membrane protein</topology>
    </subcellularLocation>
</comment>
<sequence>MKRKHKKSIQSRKARIGYLFVAIWMIGFAVLVFWPMLQSFWFSLNTIRLRPTGRAFRFEGFNNYLDVWLKDMFFVQELISFLVSTILRVPVIVVFSLIIALLLNAKIKFKGFFRTIFFLPVIIASGPVLEQLISQGASSIPMLDTASLSNILNQFLPQWLATPVTSLFSEIVIILWYSGVQILIFLASLQKIDKSLYEAAKIDGGSVWECFWKITLPVLKPMILLNSVYTLITLSSGGQNNIINLIYNNMFSATRGYGFASAMAWMYAVIILVMVGILFWLFRDTSAKKNRDRVIFRKDSAPSDYQKSLFSIKKGEDIDESEESIDEKE</sequence>
<reference evidence="9 10" key="1">
    <citation type="submission" date="2019-11" db="EMBL/GenBank/DDBJ databases">
        <title>Characterisation of Fundicoccus ignavus gen. nov. sp. nov., a novel genus of the family Aerococcaceae from bulk tank milk.</title>
        <authorList>
            <person name="Siebert A."/>
            <person name="Huptas C."/>
            <person name="Wenning M."/>
            <person name="Scherer S."/>
            <person name="Doll E.V."/>
        </authorList>
    </citation>
    <scope>NUCLEOTIDE SEQUENCE [LARGE SCALE GENOMIC DNA]</scope>
    <source>
        <strain evidence="9 10">DSM 109652</strain>
    </source>
</reference>
<evidence type="ECO:0000256" key="1">
    <source>
        <dbReference type="ARBA" id="ARBA00004651"/>
    </source>
</evidence>
<name>A0A844BZ00_9LACT</name>
<evidence type="ECO:0000259" key="8">
    <source>
        <dbReference type="PROSITE" id="PS50928"/>
    </source>
</evidence>
<accession>A0A844BZ00</accession>
<evidence type="ECO:0000313" key="10">
    <source>
        <dbReference type="Proteomes" id="UP000440066"/>
    </source>
</evidence>
<evidence type="ECO:0000256" key="4">
    <source>
        <dbReference type="ARBA" id="ARBA00022692"/>
    </source>
</evidence>
<dbReference type="PROSITE" id="PS50928">
    <property type="entry name" value="ABC_TM1"/>
    <property type="match status" value="1"/>
</dbReference>
<protein>
    <submittedName>
        <fullName evidence="9">ABC transporter permease subunit</fullName>
    </submittedName>
</protein>
<evidence type="ECO:0000256" key="3">
    <source>
        <dbReference type="ARBA" id="ARBA00022475"/>
    </source>
</evidence>
<dbReference type="PANTHER" id="PTHR43227">
    <property type="entry name" value="BLL4140 PROTEIN"/>
    <property type="match status" value="1"/>
</dbReference>
<dbReference type="InterPro" id="IPR000515">
    <property type="entry name" value="MetI-like"/>
</dbReference>
<feature type="transmembrane region" description="Helical" evidence="7">
    <location>
        <begin position="167"/>
        <end position="189"/>
    </location>
</feature>
<gene>
    <name evidence="9" type="ORF">GF867_06520</name>
</gene>
<comment type="similarity">
    <text evidence="7">Belongs to the binding-protein-dependent transport system permease family.</text>
</comment>
<dbReference type="CDD" id="cd06261">
    <property type="entry name" value="TM_PBP2"/>
    <property type="match status" value="1"/>
</dbReference>
<dbReference type="SUPFAM" id="SSF161098">
    <property type="entry name" value="MetI-like"/>
    <property type="match status" value="1"/>
</dbReference>
<comment type="caution">
    <text evidence="9">The sequence shown here is derived from an EMBL/GenBank/DDBJ whole genome shotgun (WGS) entry which is preliminary data.</text>
</comment>
<organism evidence="9 10">
    <name type="scientific">Fundicoccus ignavus</name>
    <dbReference type="NCBI Taxonomy" id="2664442"/>
    <lineage>
        <taxon>Bacteria</taxon>
        <taxon>Bacillati</taxon>
        <taxon>Bacillota</taxon>
        <taxon>Bacilli</taxon>
        <taxon>Lactobacillales</taxon>
        <taxon>Aerococcaceae</taxon>
        <taxon>Fundicoccus</taxon>
    </lineage>
</organism>
<dbReference type="Pfam" id="PF00528">
    <property type="entry name" value="BPD_transp_1"/>
    <property type="match status" value="1"/>
</dbReference>
<dbReference type="EMBL" id="WJQT01000007">
    <property type="protein sequence ID" value="MRJ47214.1"/>
    <property type="molecule type" value="Genomic_DNA"/>
</dbReference>
<keyword evidence="5 7" id="KW-1133">Transmembrane helix</keyword>
<proteinExistence type="inferred from homology"/>
<feature type="domain" description="ABC transmembrane type-1" evidence="8">
    <location>
        <begin position="78"/>
        <end position="278"/>
    </location>
</feature>
<keyword evidence="6 7" id="KW-0472">Membrane</keyword>
<dbReference type="Gene3D" id="1.10.3720.10">
    <property type="entry name" value="MetI-like"/>
    <property type="match status" value="1"/>
</dbReference>
<keyword evidence="2 7" id="KW-0813">Transport</keyword>
<dbReference type="RefSeq" id="WP_153832297.1">
    <property type="nucleotide sequence ID" value="NZ_WJQT01000007.1"/>
</dbReference>
<feature type="transmembrane region" description="Helical" evidence="7">
    <location>
        <begin position="257"/>
        <end position="282"/>
    </location>
</feature>